<proteinExistence type="predicted"/>
<name>A0A0C3RWF0_PHLG1</name>
<protein>
    <submittedName>
        <fullName evidence="2">Uncharacterized protein</fullName>
    </submittedName>
</protein>
<dbReference type="Proteomes" id="UP000053257">
    <property type="component" value="Unassembled WGS sequence"/>
</dbReference>
<dbReference type="EMBL" id="KN840531">
    <property type="protein sequence ID" value="KIP05871.1"/>
    <property type="molecule type" value="Genomic_DNA"/>
</dbReference>
<sequence>MPTFADVETNLPSTQQRPVSRSEGAIALGSPRVLIRLLKDTWTGLNGEQNIAQALEVDGVIYPIPDGTKYKHLAKEVMSSKTRPFQALQAICPHLTPEDRRFVDWLEDLRQQCYGTTSEEAAALAAAADETDEDTLAEAVSGASLDSGTAQKHVKARVDSPRLCRGMEPLSVVGEEGYTSNSSPPALLSSSDMSNDK</sequence>
<organism evidence="2 3">
    <name type="scientific">Phlebiopsis gigantea (strain 11061_1 CR5-6)</name>
    <name type="common">White-rot fungus</name>
    <name type="synonym">Peniophora gigantea</name>
    <dbReference type="NCBI Taxonomy" id="745531"/>
    <lineage>
        <taxon>Eukaryota</taxon>
        <taxon>Fungi</taxon>
        <taxon>Dikarya</taxon>
        <taxon>Basidiomycota</taxon>
        <taxon>Agaricomycotina</taxon>
        <taxon>Agaricomycetes</taxon>
        <taxon>Polyporales</taxon>
        <taxon>Phanerochaetaceae</taxon>
        <taxon>Phlebiopsis</taxon>
    </lineage>
</organism>
<evidence type="ECO:0000313" key="2">
    <source>
        <dbReference type="EMBL" id="KIP05871.1"/>
    </source>
</evidence>
<dbReference type="AlphaFoldDB" id="A0A0C3RWF0"/>
<feature type="region of interest" description="Disordered" evidence="1">
    <location>
        <begin position="174"/>
        <end position="197"/>
    </location>
</feature>
<gene>
    <name evidence="2" type="ORF">PHLGIDRAFT_119429</name>
</gene>
<feature type="compositionally biased region" description="Low complexity" evidence="1">
    <location>
        <begin position="180"/>
        <end position="197"/>
    </location>
</feature>
<reference evidence="2 3" key="1">
    <citation type="journal article" date="2014" name="PLoS Genet.">
        <title>Analysis of the Phlebiopsis gigantea genome, transcriptome and secretome provides insight into its pioneer colonization strategies of wood.</title>
        <authorList>
            <person name="Hori C."/>
            <person name="Ishida T."/>
            <person name="Igarashi K."/>
            <person name="Samejima M."/>
            <person name="Suzuki H."/>
            <person name="Master E."/>
            <person name="Ferreira P."/>
            <person name="Ruiz-Duenas F.J."/>
            <person name="Held B."/>
            <person name="Canessa P."/>
            <person name="Larrondo L.F."/>
            <person name="Schmoll M."/>
            <person name="Druzhinina I.S."/>
            <person name="Kubicek C.P."/>
            <person name="Gaskell J.A."/>
            <person name="Kersten P."/>
            <person name="St John F."/>
            <person name="Glasner J."/>
            <person name="Sabat G."/>
            <person name="Splinter BonDurant S."/>
            <person name="Syed K."/>
            <person name="Yadav J."/>
            <person name="Mgbeahuruike A.C."/>
            <person name="Kovalchuk A."/>
            <person name="Asiegbu F.O."/>
            <person name="Lackner G."/>
            <person name="Hoffmeister D."/>
            <person name="Rencoret J."/>
            <person name="Gutierrez A."/>
            <person name="Sun H."/>
            <person name="Lindquist E."/>
            <person name="Barry K."/>
            <person name="Riley R."/>
            <person name="Grigoriev I.V."/>
            <person name="Henrissat B."/>
            <person name="Kues U."/>
            <person name="Berka R.M."/>
            <person name="Martinez A.T."/>
            <person name="Covert S.F."/>
            <person name="Blanchette R.A."/>
            <person name="Cullen D."/>
        </authorList>
    </citation>
    <scope>NUCLEOTIDE SEQUENCE [LARGE SCALE GENOMIC DNA]</scope>
    <source>
        <strain evidence="2 3">11061_1 CR5-6</strain>
    </source>
</reference>
<dbReference type="HOGENOM" id="CLU_1384604_0_0_1"/>
<accession>A0A0C3RWF0</accession>
<evidence type="ECO:0000313" key="3">
    <source>
        <dbReference type="Proteomes" id="UP000053257"/>
    </source>
</evidence>
<feature type="compositionally biased region" description="Polar residues" evidence="1">
    <location>
        <begin position="10"/>
        <end position="19"/>
    </location>
</feature>
<evidence type="ECO:0000256" key="1">
    <source>
        <dbReference type="SAM" id="MobiDB-lite"/>
    </source>
</evidence>
<keyword evidence="3" id="KW-1185">Reference proteome</keyword>
<feature type="region of interest" description="Disordered" evidence="1">
    <location>
        <begin position="1"/>
        <end position="22"/>
    </location>
</feature>